<evidence type="ECO:0000313" key="1">
    <source>
        <dbReference type="EMBL" id="CAK8990245.1"/>
    </source>
</evidence>
<name>A0ABP0HMZ4_9DINO</name>
<reference evidence="1 2" key="1">
    <citation type="submission" date="2024-02" db="EMBL/GenBank/DDBJ databases">
        <authorList>
            <person name="Chen Y."/>
            <person name="Shah S."/>
            <person name="Dougan E. K."/>
            <person name="Thang M."/>
            <person name="Chan C."/>
        </authorList>
    </citation>
    <scope>NUCLEOTIDE SEQUENCE [LARGE SCALE GENOMIC DNA]</scope>
</reference>
<comment type="caution">
    <text evidence="1">The sequence shown here is derived from an EMBL/GenBank/DDBJ whole genome shotgun (WGS) entry which is preliminary data.</text>
</comment>
<sequence length="53" mass="6062">KNLDQSSCDPDSMTIDNFLEGKIRTCEDEDDAPGDRQATEEKAITWRIFTPEQ</sequence>
<proteinExistence type="predicted"/>
<gene>
    <name evidence="1" type="ORF">CCMP2556_LOCUS1981</name>
</gene>
<protein>
    <submittedName>
        <fullName evidence="1">Uncharacterized protein</fullName>
    </submittedName>
</protein>
<feature type="non-terminal residue" evidence="1">
    <location>
        <position position="53"/>
    </location>
</feature>
<evidence type="ECO:0000313" key="2">
    <source>
        <dbReference type="Proteomes" id="UP001642484"/>
    </source>
</evidence>
<feature type="non-terminal residue" evidence="1">
    <location>
        <position position="1"/>
    </location>
</feature>
<dbReference type="Proteomes" id="UP001642484">
    <property type="component" value="Unassembled WGS sequence"/>
</dbReference>
<dbReference type="EMBL" id="CAXAMN010000714">
    <property type="protein sequence ID" value="CAK8990245.1"/>
    <property type="molecule type" value="Genomic_DNA"/>
</dbReference>
<keyword evidence="2" id="KW-1185">Reference proteome</keyword>
<organism evidence="1 2">
    <name type="scientific">Durusdinium trenchii</name>
    <dbReference type="NCBI Taxonomy" id="1381693"/>
    <lineage>
        <taxon>Eukaryota</taxon>
        <taxon>Sar</taxon>
        <taxon>Alveolata</taxon>
        <taxon>Dinophyceae</taxon>
        <taxon>Suessiales</taxon>
        <taxon>Symbiodiniaceae</taxon>
        <taxon>Durusdinium</taxon>
    </lineage>
</organism>
<accession>A0ABP0HMZ4</accession>